<dbReference type="GO" id="GO:0003700">
    <property type="term" value="F:DNA-binding transcription factor activity"/>
    <property type="evidence" value="ECO:0007669"/>
    <property type="project" value="UniProtKB-UniRule"/>
</dbReference>
<dbReference type="GO" id="GO:2000143">
    <property type="term" value="P:negative regulation of DNA-templated transcription initiation"/>
    <property type="evidence" value="ECO:0007669"/>
    <property type="project" value="TreeGrafter"/>
</dbReference>
<evidence type="ECO:0000256" key="5">
    <source>
        <dbReference type="ARBA" id="ARBA00023125"/>
    </source>
</evidence>
<dbReference type="InterPro" id="IPR035644">
    <property type="entry name" value="MraZ_C"/>
</dbReference>
<keyword evidence="2 7" id="KW-0963">Cytoplasm</keyword>
<evidence type="ECO:0000256" key="6">
    <source>
        <dbReference type="ARBA" id="ARBA00023163"/>
    </source>
</evidence>
<dbReference type="InterPro" id="IPR003444">
    <property type="entry name" value="MraZ"/>
</dbReference>
<comment type="subunit">
    <text evidence="7">Forms oligomers.</text>
</comment>
<sequence>MFGKFNRSIDEANRLVVPAKILKELGQTFFVTIGLDKSLVLRTQDEFEKLKERLESNNQLDKEVRNLTRIIFANTEELTSDKVGRIIIPKYLLDKAAITKEVVFIGSGNKCELFAKEVYEENERKYENEESLDILAEKLLEKGVKL</sequence>
<name>A0A448ZVC8_METOS</name>
<keyword evidence="10" id="KW-1185">Reference proteome</keyword>
<evidence type="ECO:0000256" key="7">
    <source>
        <dbReference type="HAMAP-Rule" id="MF_01008"/>
    </source>
</evidence>
<keyword evidence="6 7" id="KW-0804">Transcription</keyword>
<keyword evidence="3" id="KW-0677">Repeat</keyword>
<feature type="domain" description="SpoVT-AbrB" evidence="8">
    <location>
        <begin position="75"/>
        <end position="118"/>
    </location>
</feature>
<accession>A0A448ZVC8</accession>
<evidence type="ECO:0000259" key="8">
    <source>
        <dbReference type="PROSITE" id="PS51740"/>
    </source>
</evidence>
<dbReference type="GO" id="GO:0005737">
    <property type="term" value="C:cytoplasm"/>
    <property type="evidence" value="ECO:0007669"/>
    <property type="project" value="UniProtKB-UniRule"/>
</dbReference>
<comment type="similarity">
    <text evidence="7">Belongs to the MraZ family.</text>
</comment>
<reference evidence="9 10" key="1">
    <citation type="submission" date="2019-01" db="EMBL/GenBank/DDBJ databases">
        <authorList>
            <consortium name="Pathogen Informatics"/>
        </authorList>
    </citation>
    <scope>NUCLEOTIDE SEQUENCE [LARGE SCALE GENOMIC DNA]</scope>
    <source>
        <strain evidence="9 10">NCTC10112</strain>
    </source>
</reference>
<gene>
    <name evidence="7 9" type="primary">mraZ</name>
    <name evidence="9" type="ORF">NCTC10112_00094</name>
</gene>
<dbReference type="CDD" id="cd16321">
    <property type="entry name" value="MraZ_C"/>
    <property type="match status" value="1"/>
</dbReference>
<keyword evidence="5 7" id="KW-0238">DNA-binding</keyword>
<proteinExistence type="inferred from homology"/>
<evidence type="ECO:0000313" key="9">
    <source>
        <dbReference type="EMBL" id="VEU55207.1"/>
    </source>
</evidence>
<dbReference type="InterPro" id="IPR038619">
    <property type="entry name" value="MraZ_sf"/>
</dbReference>
<dbReference type="GO" id="GO:0000976">
    <property type="term" value="F:transcription cis-regulatory region binding"/>
    <property type="evidence" value="ECO:0007669"/>
    <property type="project" value="TreeGrafter"/>
</dbReference>
<evidence type="ECO:0000256" key="1">
    <source>
        <dbReference type="ARBA" id="ARBA00013860"/>
    </source>
</evidence>
<dbReference type="InterPro" id="IPR035642">
    <property type="entry name" value="MraZ_N"/>
</dbReference>
<protein>
    <recommendedName>
        <fullName evidence="1 7">Transcriptional regulator MraZ</fullName>
    </recommendedName>
</protein>
<dbReference type="InterPro" id="IPR020603">
    <property type="entry name" value="MraZ_dom"/>
</dbReference>
<dbReference type="InterPro" id="IPR037914">
    <property type="entry name" value="SpoVT-AbrB_sf"/>
</dbReference>
<dbReference type="PROSITE" id="PS51740">
    <property type="entry name" value="SPOVT_ABRB"/>
    <property type="match status" value="2"/>
</dbReference>
<organism evidence="9 10">
    <name type="scientific">Metamycoplasma orale</name>
    <name type="common">Mycoplasma orale</name>
    <dbReference type="NCBI Taxonomy" id="2121"/>
    <lineage>
        <taxon>Bacteria</taxon>
        <taxon>Bacillati</taxon>
        <taxon>Mycoplasmatota</taxon>
        <taxon>Mycoplasmoidales</taxon>
        <taxon>Metamycoplasmataceae</taxon>
        <taxon>Metamycoplasma</taxon>
    </lineage>
</organism>
<dbReference type="HAMAP" id="MF_01008">
    <property type="entry name" value="MraZ"/>
    <property type="match status" value="1"/>
</dbReference>
<evidence type="ECO:0000313" key="10">
    <source>
        <dbReference type="Proteomes" id="UP000290482"/>
    </source>
</evidence>
<dbReference type="PANTHER" id="PTHR34701">
    <property type="entry name" value="TRANSCRIPTIONAL REGULATOR MRAZ"/>
    <property type="match status" value="1"/>
</dbReference>
<dbReference type="GO" id="GO:0009295">
    <property type="term" value="C:nucleoid"/>
    <property type="evidence" value="ECO:0007669"/>
    <property type="project" value="UniProtKB-SubCell"/>
</dbReference>
<dbReference type="AlphaFoldDB" id="A0A448ZVC8"/>
<feature type="domain" description="SpoVT-AbrB" evidence="8">
    <location>
        <begin position="4"/>
        <end position="46"/>
    </location>
</feature>
<evidence type="ECO:0000256" key="3">
    <source>
        <dbReference type="ARBA" id="ARBA00022737"/>
    </source>
</evidence>
<keyword evidence="4 7" id="KW-0805">Transcription regulation</keyword>
<dbReference type="InterPro" id="IPR007159">
    <property type="entry name" value="SpoVT-AbrB_dom"/>
</dbReference>
<dbReference type="Gene3D" id="3.40.1550.20">
    <property type="entry name" value="Transcriptional regulator MraZ domain"/>
    <property type="match status" value="1"/>
</dbReference>
<dbReference type="NCBIfam" id="TIGR00242">
    <property type="entry name" value="division/cell wall cluster transcriptional repressor MraZ"/>
    <property type="match status" value="1"/>
</dbReference>
<evidence type="ECO:0000256" key="4">
    <source>
        <dbReference type="ARBA" id="ARBA00023015"/>
    </source>
</evidence>
<dbReference type="CDD" id="cd16320">
    <property type="entry name" value="MraZ_N"/>
    <property type="match status" value="1"/>
</dbReference>
<evidence type="ECO:0000256" key="2">
    <source>
        <dbReference type="ARBA" id="ARBA00022490"/>
    </source>
</evidence>
<dbReference type="KEGG" id="mob:NCTC10112_00094"/>
<dbReference type="Proteomes" id="UP000290482">
    <property type="component" value="Chromosome"/>
</dbReference>
<dbReference type="EMBL" id="LR214940">
    <property type="protein sequence ID" value="VEU55207.1"/>
    <property type="molecule type" value="Genomic_DNA"/>
</dbReference>
<dbReference type="SUPFAM" id="SSF89447">
    <property type="entry name" value="AbrB/MazE/MraZ-like"/>
    <property type="match status" value="1"/>
</dbReference>
<dbReference type="OrthoDB" id="9807753at2"/>
<dbReference type="Pfam" id="PF02381">
    <property type="entry name" value="MraZ"/>
    <property type="match status" value="2"/>
</dbReference>
<dbReference type="RefSeq" id="WP_022935860.1">
    <property type="nucleotide sequence ID" value="NZ_LR214940.1"/>
</dbReference>
<comment type="subcellular location">
    <subcellularLocation>
        <location evidence="7">Cytoplasm</location>
        <location evidence="7">Nucleoid</location>
    </subcellularLocation>
</comment>
<dbReference type="PANTHER" id="PTHR34701:SF1">
    <property type="entry name" value="TRANSCRIPTIONAL REGULATOR MRAZ"/>
    <property type="match status" value="1"/>
</dbReference>